<keyword evidence="6" id="KW-0547">Nucleotide-binding</keyword>
<dbReference type="EC" id="2.7.13.3" evidence="3"/>
<proteinExistence type="predicted"/>
<evidence type="ECO:0000256" key="8">
    <source>
        <dbReference type="ARBA" id="ARBA00022840"/>
    </source>
</evidence>
<feature type="transmembrane region" description="Helical" evidence="9">
    <location>
        <begin position="181"/>
        <end position="200"/>
    </location>
</feature>
<keyword evidence="9" id="KW-0472">Membrane</keyword>
<keyword evidence="4" id="KW-0597">Phosphoprotein</keyword>
<dbReference type="PROSITE" id="PS50885">
    <property type="entry name" value="HAMP"/>
    <property type="match status" value="1"/>
</dbReference>
<evidence type="ECO:0000259" key="11">
    <source>
        <dbReference type="PROSITE" id="PS50885"/>
    </source>
</evidence>
<keyword evidence="9" id="KW-1133">Transmembrane helix</keyword>
<dbReference type="InterPro" id="IPR036890">
    <property type="entry name" value="HATPase_C_sf"/>
</dbReference>
<accession>A0ABY2R0H8</accession>
<evidence type="ECO:0000259" key="10">
    <source>
        <dbReference type="PROSITE" id="PS50109"/>
    </source>
</evidence>
<dbReference type="InterPro" id="IPR004358">
    <property type="entry name" value="Sig_transdc_His_kin-like_C"/>
</dbReference>
<evidence type="ECO:0000256" key="9">
    <source>
        <dbReference type="SAM" id="Phobius"/>
    </source>
</evidence>
<dbReference type="PROSITE" id="PS50109">
    <property type="entry name" value="HIS_KIN"/>
    <property type="match status" value="1"/>
</dbReference>
<dbReference type="SUPFAM" id="SSF55874">
    <property type="entry name" value="ATPase domain of HSP90 chaperone/DNA topoisomerase II/histidine kinase"/>
    <property type="match status" value="1"/>
</dbReference>
<organism evidence="12 13">
    <name type="scientific">Rhizobium rhizophilum</name>
    <dbReference type="NCBI Taxonomy" id="1850373"/>
    <lineage>
        <taxon>Bacteria</taxon>
        <taxon>Pseudomonadati</taxon>
        <taxon>Pseudomonadota</taxon>
        <taxon>Alphaproteobacteria</taxon>
        <taxon>Hyphomicrobiales</taxon>
        <taxon>Rhizobiaceae</taxon>
        <taxon>Rhizobium/Agrobacterium group</taxon>
        <taxon>Rhizobium</taxon>
    </lineage>
</organism>
<name>A0ABY2R0H8_9HYPH</name>
<keyword evidence="9" id="KW-0812">Transmembrane</keyword>
<comment type="catalytic activity">
    <reaction evidence="1">
        <text>ATP + protein L-histidine = ADP + protein N-phospho-L-histidine.</text>
        <dbReference type="EC" id="2.7.13.3"/>
    </reaction>
</comment>
<dbReference type="InterPro" id="IPR050980">
    <property type="entry name" value="2C_sensor_his_kinase"/>
</dbReference>
<dbReference type="InterPro" id="IPR003594">
    <property type="entry name" value="HATPase_dom"/>
</dbReference>
<dbReference type="GO" id="GO:0016301">
    <property type="term" value="F:kinase activity"/>
    <property type="evidence" value="ECO:0007669"/>
    <property type="project" value="UniProtKB-KW"/>
</dbReference>
<evidence type="ECO:0000256" key="2">
    <source>
        <dbReference type="ARBA" id="ARBA00004370"/>
    </source>
</evidence>
<dbReference type="EMBL" id="STGT01000001">
    <property type="protein sequence ID" value="THV17198.1"/>
    <property type="molecule type" value="Genomic_DNA"/>
</dbReference>
<dbReference type="CDD" id="cd00075">
    <property type="entry name" value="HATPase"/>
    <property type="match status" value="1"/>
</dbReference>
<evidence type="ECO:0000256" key="4">
    <source>
        <dbReference type="ARBA" id="ARBA00022553"/>
    </source>
</evidence>
<dbReference type="Gene3D" id="3.30.565.10">
    <property type="entry name" value="Histidine kinase-like ATPase, C-terminal domain"/>
    <property type="match status" value="1"/>
</dbReference>
<evidence type="ECO:0000256" key="6">
    <source>
        <dbReference type="ARBA" id="ARBA00022741"/>
    </source>
</evidence>
<reference evidence="12 13" key="1">
    <citation type="submission" date="2019-04" db="EMBL/GenBank/DDBJ databases">
        <title>Genome sequence of strain 7209-2.</title>
        <authorList>
            <person name="Gao J."/>
            <person name="Sun J."/>
        </authorList>
    </citation>
    <scope>NUCLEOTIDE SEQUENCE [LARGE SCALE GENOMIC DNA]</scope>
    <source>
        <strain evidence="12 13">7209-2</strain>
    </source>
</reference>
<evidence type="ECO:0000256" key="7">
    <source>
        <dbReference type="ARBA" id="ARBA00022777"/>
    </source>
</evidence>
<feature type="domain" description="HAMP" evidence="11">
    <location>
        <begin position="202"/>
        <end position="257"/>
    </location>
</feature>
<evidence type="ECO:0000256" key="3">
    <source>
        <dbReference type="ARBA" id="ARBA00012438"/>
    </source>
</evidence>
<dbReference type="PRINTS" id="PR00344">
    <property type="entry name" value="BCTRLSENSOR"/>
</dbReference>
<evidence type="ECO:0000313" key="12">
    <source>
        <dbReference type="EMBL" id="THV17198.1"/>
    </source>
</evidence>
<comment type="caution">
    <text evidence="12">The sequence shown here is derived from an EMBL/GenBank/DDBJ whole genome shotgun (WGS) entry which is preliminary data.</text>
</comment>
<dbReference type="PANTHER" id="PTHR44936:SF10">
    <property type="entry name" value="SENSOR PROTEIN RSTB"/>
    <property type="match status" value="1"/>
</dbReference>
<dbReference type="Gene3D" id="6.10.340.10">
    <property type="match status" value="1"/>
</dbReference>
<dbReference type="InterPro" id="IPR005467">
    <property type="entry name" value="His_kinase_dom"/>
</dbReference>
<gene>
    <name evidence="12" type="ORF">E9677_04235</name>
</gene>
<evidence type="ECO:0000256" key="1">
    <source>
        <dbReference type="ARBA" id="ARBA00000085"/>
    </source>
</evidence>
<sequence length="495" mass="54258">MYDRQDSDLQADLSGGYAMPSRIRGLSGKLLWLTIAFVMLAEILIFAPSVATMRQRWLQDRLNTAAAASVVIDGLQPLQLPRGVQDLTLATTGTKAIVLRKDGTSQLLAVTEMPSEVDAAFDLSDSSEFGSIRDALYTLLFGGDRLLRVYGPITEASDVMVEIVIDEAPLRKAMLGYARNILVVSLIISVITAFLMFLAINRVMIMPVRRLARSMQFFAENPEDPTRVLPPSEGNDEIAVAGRHLSRMQVQLQKTLRQQKTLADLGLAVSKINHDMRNILASAQLMSDRLVDVDDPLVKSFAPKLLRTIDRAVGYTSEVLSYGQTSEAEPRRRRFLLAELCQEVRDLLHLSPETGIEFVDSVGTDIEVDADSEQLFRVVHNICRNAVQALAGFSTDDPDHVRRITVSAQRTGSVVGIVIDDTGPGMPRKARENLFAAFRGSARSGGTGLGLAIARELVIAHGGTIALVEKPGPGTMFRVEIPDRPVALDDWRARA</sequence>
<keyword evidence="8" id="KW-0067">ATP-binding</keyword>
<keyword evidence="7 12" id="KW-0418">Kinase</keyword>
<keyword evidence="5" id="KW-0808">Transferase</keyword>
<dbReference type="Proteomes" id="UP000309667">
    <property type="component" value="Unassembled WGS sequence"/>
</dbReference>
<dbReference type="SMART" id="SM00387">
    <property type="entry name" value="HATPase_c"/>
    <property type="match status" value="1"/>
</dbReference>
<feature type="transmembrane region" description="Helical" evidence="9">
    <location>
        <begin position="30"/>
        <end position="51"/>
    </location>
</feature>
<comment type="subcellular location">
    <subcellularLocation>
        <location evidence="2">Membrane</location>
    </subcellularLocation>
</comment>
<evidence type="ECO:0000256" key="5">
    <source>
        <dbReference type="ARBA" id="ARBA00022679"/>
    </source>
</evidence>
<dbReference type="PANTHER" id="PTHR44936">
    <property type="entry name" value="SENSOR PROTEIN CREC"/>
    <property type="match status" value="1"/>
</dbReference>
<keyword evidence="13" id="KW-1185">Reference proteome</keyword>
<evidence type="ECO:0000313" key="13">
    <source>
        <dbReference type="Proteomes" id="UP000309667"/>
    </source>
</evidence>
<protein>
    <recommendedName>
        <fullName evidence="3">histidine kinase</fullName>
        <ecNumber evidence="3">2.7.13.3</ecNumber>
    </recommendedName>
</protein>
<feature type="domain" description="Histidine kinase" evidence="10">
    <location>
        <begin position="271"/>
        <end position="485"/>
    </location>
</feature>
<dbReference type="InterPro" id="IPR003660">
    <property type="entry name" value="HAMP_dom"/>
</dbReference>
<dbReference type="Pfam" id="PF02518">
    <property type="entry name" value="HATPase_c"/>
    <property type="match status" value="1"/>
</dbReference>